<evidence type="ECO:0000313" key="2">
    <source>
        <dbReference type="EMBL" id="CAB3227483.1"/>
    </source>
</evidence>
<feature type="region of interest" description="Disordered" evidence="1">
    <location>
        <begin position="73"/>
        <end position="116"/>
    </location>
</feature>
<keyword evidence="4" id="KW-1185">Reference proteome</keyword>
<organism evidence="3 4">
    <name type="scientific">Arctia plantaginis</name>
    <name type="common">Wood tiger moth</name>
    <name type="synonym">Phalaena plantaginis</name>
    <dbReference type="NCBI Taxonomy" id="874455"/>
    <lineage>
        <taxon>Eukaryota</taxon>
        <taxon>Metazoa</taxon>
        <taxon>Ecdysozoa</taxon>
        <taxon>Arthropoda</taxon>
        <taxon>Hexapoda</taxon>
        <taxon>Insecta</taxon>
        <taxon>Pterygota</taxon>
        <taxon>Neoptera</taxon>
        <taxon>Endopterygota</taxon>
        <taxon>Lepidoptera</taxon>
        <taxon>Glossata</taxon>
        <taxon>Ditrysia</taxon>
        <taxon>Noctuoidea</taxon>
        <taxon>Erebidae</taxon>
        <taxon>Arctiinae</taxon>
        <taxon>Arctia</taxon>
    </lineage>
</organism>
<dbReference type="Proteomes" id="UP000494106">
    <property type="component" value="Unassembled WGS sequence"/>
</dbReference>
<comment type="caution">
    <text evidence="3">The sequence shown here is derived from an EMBL/GenBank/DDBJ whole genome shotgun (WGS) entry which is preliminary data.</text>
</comment>
<protein>
    <submittedName>
        <fullName evidence="3">Uncharacterized protein</fullName>
    </submittedName>
</protein>
<dbReference type="AlphaFoldDB" id="A0A8S0ZWP4"/>
<name>A0A8S0ZWP4_ARCPL</name>
<gene>
    <name evidence="2" type="ORF">APLA_LOCUS3064</name>
    <name evidence="3" type="ORF">APLA_LOCUS6919</name>
</gene>
<dbReference type="EMBL" id="CADEBC010000490">
    <property type="protein sequence ID" value="CAB3237492.1"/>
    <property type="molecule type" value="Genomic_DNA"/>
</dbReference>
<feature type="compositionally biased region" description="Pro residues" evidence="1">
    <location>
        <begin position="45"/>
        <end position="57"/>
    </location>
</feature>
<reference evidence="4 5" key="1">
    <citation type="submission" date="2020-04" db="EMBL/GenBank/DDBJ databases">
        <authorList>
            <person name="Wallbank WR R."/>
            <person name="Pardo Diaz C."/>
            <person name="Kozak K."/>
            <person name="Martin S."/>
            <person name="Jiggins C."/>
            <person name="Moest M."/>
            <person name="Warren A I."/>
            <person name="Byers J.R.P. K."/>
            <person name="Montejo-Kovacevich G."/>
            <person name="Yen C E."/>
        </authorList>
    </citation>
    <scope>NUCLEOTIDE SEQUENCE [LARGE SCALE GENOMIC DNA]</scope>
</reference>
<proteinExistence type="predicted"/>
<sequence length="137" mass="13828">MAGAGGRACLQLRYVTGRPAAAPQAVPFSSGALRAGERRLAPRAAPSPAPAPAPAAAPVPAVATAVAAAGATAAPAAAGAAAPPAPFFHPPPATQRTHRQPPGRTRHDSSENLTPRRLERTVLLCMHYGLPLNTSLK</sequence>
<feature type="compositionally biased region" description="Low complexity" evidence="1">
    <location>
        <begin position="73"/>
        <end position="82"/>
    </location>
</feature>
<evidence type="ECO:0000313" key="5">
    <source>
        <dbReference type="Proteomes" id="UP000494256"/>
    </source>
</evidence>
<evidence type="ECO:0000313" key="4">
    <source>
        <dbReference type="Proteomes" id="UP000494106"/>
    </source>
</evidence>
<evidence type="ECO:0000256" key="1">
    <source>
        <dbReference type="SAM" id="MobiDB-lite"/>
    </source>
</evidence>
<feature type="region of interest" description="Disordered" evidence="1">
    <location>
        <begin position="20"/>
        <end position="60"/>
    </location>
</feature>
<dbReference type="Proteomes" id="UP000494256">
    <property type="component" value="Unassembled WGS sequence"/>
</dbReference>
<feature type="compositionally biased region" description="Basic and acidic residues" evidence="1">
    <location>
        <begin position="105"/>
        <end position="116"/>
    </location>
</feature>
<evidence type="ECO:0000313" key="3">
    <source>
        <dbReference type="EMBL" id="CAB3237492.1"/>
    </source>
</evidence>
<accession>A0A8S0ZWP4</accession>
<dbReference type="OrthoDB" id="10594887at2759"/>
<dbReference type="EMBL" id="CADEBD010000278">
    <property type="protein sequence ID" value="CAB3227483.1"/>
    <property type="molecule type" value="Genomic_DNA"/>
</dbReference>
<feature type="compositionally biased region" description="Pro residues" evidence="1">
    <location>
        <begin position="83"/>
        <end position="93"/>
    </location>
</feature>